<reference evidence="3" key="1">
    <citation type="submission" date="2016-01" db="EMBL/GenBank/DDBJ databases">
        <authorList>
            <person name="Peeters Charlotte."/>
        </authorList>
    </citation>
    <scope>NUCLEOTIDE SEQUENCE [LARGE SCALE GENOMIC DNA]</scope>
</reference>
<name>A0A158AXR5_9BURK</name>
<dbReference type="STRING" id="1777137.AWB76_03261"/>
<accession>A0A158AXR5</accession>
<sequence>MFEEYPYEEYYQTVLLFRYFLVFYLLVIGSDNFSMNLADIRRLRLRELIDAQYEGSQAEFLRASGENQSEISGILGGRKSFGEKKARKIEVALHLPEGWLDEARDEKQAHGAGYVSPQAGAIIAALDSVSENDLVTAIEVLEKVLRAKRASAAIKHTEEGFGDEVESFSVGRPRSIATKKKAC</sequence>
<keyword evidence="1" id="KW-0472">Membrane</keyword>
<dbReference type="Proteomes" id="UP000054624">
    <property type="component" value="Unassembled WGS sequence"/>
</dbReference>
<feature type="transmembrane region" description="Helical" evidence="1">
    <location>
        <begin position="16"/>
        <end position="38"/>
    </location>
</feature>
<organism evidence="2 3">
    <name type="scientific">Caballeronia temeraria</name>
    <dbReference type="NCBI Taxonomy" id="1777137"/>
    <lineage>
        <taxon>Bacteria</taxon>
        <taxon>Pseudomonadati</taxon>
        <taxon>Pseudomonadota</taxon>
        <taxon>Betaproteobacteria</taxon>
        <taxon>Burkholderiales</taxon>
        <taxon>Burkholderiaceae</taxon>
        <taxon>Caballeronia</taxon>
    </lineage>
</organism>
<dbReference type="EMBL" id="FCOI02000009">
    <property type="protein sequence ID" value="SAK62523.1"/>
    <property type="molecule type" value="Genomic_DNA"/>
</dbReference>
<keyword evidence="3" id="KW-1185">Reference proteome</keyword>
<gene>
    <name evidence="2" type="ORF">AWB76_03261</name>
</gene>
<evidence type="ECO:0000313" key="3">
    <source>
        <dbReference type="Proteomes" id="UP000054624"/>
    </source>
</evidence>
<protein>
    <submittedName>
        <fullName evidence="2">Uncharacterized protein</fullName>
    </submittedName>
</protein>
<keyword evidence="1" id="KW-1133">Transmembrane helix</keyword>
<evidence type="ECO:0000256" key="1">
    <source>
        <dbReference type="SAM" id="Phobius"/>
    </source>
</evidence>
<evidence type="ECO:0000313" key="2">
    <source>
        <dbReference type="EMBL" id="SAK62523.1"/>
    </source>
</evidence>
<proteinExistence type="predicted"/>
<keyword evidence="1" id="KW-0812">Transmembrane</keyword>
<dbReference type="AlphaFoldDB" id="A0A158AXR5"/>